<proteinExistence type="predicted"/>
<evidence type="ECO:0000313" key="3">
    <source>
        <dbReference type="Proteomes" id="UP000004067"/>
    </source>
</evidence>
<dbReference type="EMBL" id="AFHQ01000003">
    <property type="protein sequence ID" value="EGK62588.1"/>
    <property type="molecule type" value="Genomic_DNA"/>
</dbReference>
<dbReference type="SUPFAM" id="SSF56801">
    <property type="entry name" value="Acetyl-CoA synthetase-like"/>
    <property type="match status" value="1"/>
</dbReference>
<keyword evidence="3" id="KW-1185">Reference proteome</keyword>
<dbReference type="AlphaFoldDB" id="F5RIH9"/>
<organism evidence="2 3">
    <name type="scientific">Centipeda periodontii DSM 2778</name>
    <dbReference type="NCBI Taxonomy" id="888060"/>
    <lineage>
        <taxon>Bacteria</taxon>
        <taxon>Bacillati</taxon>
        <taxon>Bacillota</taxon>
        <taxon>Negativicutes</taxon>
        <taxon>Selenomonadales</taxon>
        <taxon>Selenomonadaceae</taxon>
        <taxon>Centipeda</taxon>
    </lineage>
</organism>
<dbReference type="Proteomes" id="UP000004067">
    <property type="component" value="Unassembled WGS sequence"/>
</dbReference>
<dbReference type="eggNOG" id="COG0318">
    <property type="taxonomic scope" value="Bacteria"/>
</dbReference>
<dbReference type="InterPro" id="IPR042099">
    <property type="entry name" value="ANL_N_sf"/>
</dbReference>
<evidence type="ECO:0000259" key="1">
    <source>
        <dbReference type="Pfam" id="PF00501"/>
    </source>
</evidence>
<dbReference type="Gene3D" id="3.40.50.12780">
    <property type="entry name" value="N-terminal domain of ligase-like"/>
    <property type="match status" value="1"/>
</dbReference>
<sequence>MNSKVREMTNKLWDFSAFANHTALLSEVRTVTYQELGEEAERISACVAPGSLVFLLARNSPAAIAGYVGFVQNGIVPVMIDAALDAGLLTALRAAYRPCYAWVPAERAEEFQPSREVLRHDAYVLLDLEEKSPFPLHDDLALLMTTSGSTGSPKLVRQSYENLRANTASIAAYLHLDETERAVTNLPLHYVYGLSILNTHLAVGASVVVTEKTLFDRSFWQLMREKEVTTFSGVPYTYAMLKRLRFFRMDLPALHTLTQAGGKLDPELHAAFADYAAQTGKEFIVMYGAAEATARMGYLPPQYALEKVGAMGVAIPGGRFELIDEAGKEITDTDTVGELVYYGANVTLGYAMSGADLVRGDERHGRYETGDLAQRDNDGFYTVVGRKRRFLKMFGKRTNLQEVEHILRQHFGEIEVACAGIDDNLYIFVTQESLVPEIVPFLSAKLGLHHTALTAKYIAEIPKNASGKTVYRDLEQYYDV</sequence>
<gene>
    <name evidence="2" type="ORF">HMPREF9081_0064</name>
</gene>
<feature type="domain" description="AMP-dependent synthetase/ligase" evidence="1">
    <location>
        <begin position="18"/>
        <end position="350"/>
    </location>
</feature>
<dbReference type="GO" id="GO:0016878">
    <property type="term" value="F:acid-thiol ligase activity"/>
    <property type="evidence" value="ECO:0007669"/>
    <property type="project" value="UniProtKB-ARBA"/>
</dbReference>
<dbReference type="HOGENOM" id="CLU_000022_59_10_9"/>
<dbReference type="InterPro" id="IPR045851">
    <property type="entry name" value="AMP-bd_C_sf"/>
</dbReference>
<dbReference type="Gene3D" id="3.30.300.30">
    <property type="match status" value="1"/>
</dbReference>
<dbReference type="InterPro" id="IPR000873">
    <property type="entry name" value="AMP-dep_synth/lig_dom"/>
</dbReference>
<evidence type="ECO:0000313" key="2">
    <source>
        <dbReference type="EMBL" id="EGK62588.1"/>
    </source>
</evidence>
<name>F5RIH9_9FIRM</name>
<reference evidence="2 3" key="1">
    <citation type="submission" date="2011-04" db="EMBL/GenBank/DDBJ databases">
        <authorList>
            <person name="Muzny D."/>
            <person name="Qin X."/>
            <person name="Deng J."/>
            <person name="Jiang H."/>
            <person name="Liu Y."/>
            <person name="Qu J."/>
            <person name="Song X.-Z."/>
            <person name="Zhang L."/>
            <person name="Thornton R."/>
            <person name="Coyle M."/>
            <person name="Francisco L."/>
            <person name="Jackson L."/>
            <person name="Javaid M."/>
            <person name="Korchina V."/>
            <person name="Kovar C."/>
            <person name="Mata R."/>
            <person name="Mathew T."/>
            <person name="Ngo R."/>
            <person name="Nguyen L."/>
            <person name="Nguyen N."/>
            <person name="Okwuonu G."/>
            <person name="Ongeri F."/>
            <person name="Pham C."/>
            <person name="Simmons D."/>
            <person name="Wilczek-Boney K."/>
            <person name="Hale W."/>
            <person name="Jakkamsetti A."/>
            <person name="Pham P."/>
            <person name="Ruth R."/>
            <person name="San Lucas F."/>
            <person name="Warren J."/>
            <person name="Zhang J."/>
            <person name="Zhao Z."/>
            <person name="Zhou C."/>
            <person name="Zhu D."/>
            <person name="Lee S."/>
            <person name="Bess C."/>
            <person name="Blankenburg K."/>
            <person name="Forbes L."/>
            <person name="Fu Q."/>
            <person name="Gubbala S."/>
            <person name="Hirani K."/>
            <person name="Jayaseelan J.C."/>
            <person name="Lara F."/>
            <person name="Munidasa M."/>
            <person name="Palculict T."/>
            <person name="Patil S."/>
            <person name="Pu L.-L."/>
            <person name="Saada N."/>
            <person name="Tang L."/>
            <person name="Weissenberger G."/>
            <person name="Zhu Y."/>
            <person name="Hemphill L."/>
            <person name="Shang Y."/>
            <person name="Youmans B."/>
            <person name="Ayvaz T."/>
            <person name="Ross M."/>
            <person name="Santibanez J."/>
            <person name="Aqrawi P."/>
            <person name="Gross S."/>
            <person name="Joshi V."/>
            <person name="Fowler G."/>
            <person name="Nazareth L."/>
            <person name="Reid J."/>
            <person name="Worley K."/>
            <person name="Petrosino J."/>
            <person name="Highlander S."/>
            <person name="Gibbs R."/>
        </authorList>
    </citation>
    <scope>NUCLEOTIDE SEQUENCE [LARGE SCALE GENOMIC DNA]</scope>
    <source>
        <strain evidence="2 3">DSM 2778</strain>
    </source>
</reference>
<accession>F5RIH9</accession>
<comment type="caution">
    <text evidence="2">The sequence shown here is derived from an EMBL/GenBank/DDBJ whole genome shotgun (WGS) entry which is preliminary data.</text>
</comment>
<dbReference type="PROSITE" id="PS00455">
    <property type="entry name" value="AMP_BINDING"/>
    <property type="match status" value="1"/>
</dbReference>
<protein>
    <submittedName>
        <fullName evidence="2">AMP-dependent synthetase and ligase</fullName>
    </submittedName>
</protein>
<dbReference type="STRING" id="888060.HMPREF9081_0064"/>
<dbReference type="PANTHER" id="PTHR43767">
    <property type="entry name" value="LONG-CHAIN-FATTY-ACID--COA LIGASE"/>
    <property type="match status" value="1"/>
</dbReference>
<dbReference type="InterPro" id="IPR020845">
    <property type="entry name" value="AMP-binding_CS"/>
</dbReference>
<dbReference type="PANTHER" id="PTHR43767:SF1">
    <property type="entry name" value="NONRIBOSOMAL PEPTIDE SYNTHASE PES1 (EUROFUNG)-RELATED"/>
    <property type="match status" value="1"/>
</dbReference>
<dbReference type="Pfam" id="PF00501">
    <property type="entry name" value="AMP-binding"/>
    <property type="match status" value="1"/>
</dbReference>
<dbReference type="InterPro" id="IPR050237">
    <property type="entry name" value="ATP-dep_AMP-bd_enzyme"/>
</dbReference>
<keyword evidence="2" id="KW-0436">Ligase</keyword>